<sequence>MLSEVMEPHLFVMGKQRRESPERVTSFAHLLRLGWLHLPGSSRLYCLCCSSWAGFVITYPKLLLLLQLPSWRRLVMVMDGL</sequence>
<evidence type="ECO:0000313" key="1">
    <source>
        <dbReference type="EMBL" id="CAI0609331.1"/>
    </source>
</evidence>
<protein>
    <submittedName>
        <fullName evidence="1">Uncharacterized protein</fullName>
    </submittedName>
</protein>
<name>A0AAV0RXX1_9ROSI</name>
<organism evidence="1 2">
    <name type="scientific">Linum tenue</name>
    <dbReference type="NCBI Taxonomy" id="586396"/>
    <lineage>
        <taxon>Eukaryota</taxon>
        <taxon>Viridiplantae</taxon>
        <taxon>Streptophyta</taxon>
        <taxon>Embryophyta</taxon>
        <taxon>Tracheophyta</taxon>
        <taxon>Spermatophyta</taxon>
        <taxon>Magnoliopsida</taxon>
        <taxon>eudicotyledons</taxon>
        <taxon>Gunneridae</taxon>
        <taxon>Pentapetalae</taxon>
        <taxon>rosids</taxon>
        <taxon>fabids</taxon>
        <taxon>Malpighiales</taxon>
        <taxon>Linaceae</taxon>
        <taxon>Linum</taxon>
    </lineage>
</organism>
<comment type="caution">
    <text evidence="1">The sequence shown here is derived from an EMBL/GenBank/DDBJ whole genome shotgun (WGS) entry which is preliminary data.</text>
</comment>
<dbReference type="EMBL" id="CAMGYJ010000011">
    <property type="protein sequence ID" value="CAI0609331.1"/>
    <property type="molecule type" value="Genomic_DNA"/>
</dbReference>
<accession>A0AAV0RXX1</accession>
<proteinExistence type="predicted"/>
<gene>
    <name evidence="1" type="ORF">LITE_LOCUS50288</name>
</gene>
<keyword evidence="2" id="KW-1185">Reference proteome</keyword>
<dbReference type="AlphaFoldDB" id="A0AAV0RXX1"/>
<reference evidence="1" key="1">
    <citation type="submission" date="2022-08" db="EMBL/GenBank/DDBJ databases">
        <authorList>
            <person name="Gutierrez-Valencia J."/>
        </authorList>
    </citation>
    <scope>NUCLEOTIDE SEQUENCE</scope>
</reference>
<evidence type="ECO:0000313" key="2">
    <source>
        <dbReference type="Proteomes" id="UP001154282"/>
    </source>
</evidence>
<dbReference type="Proteomes" id="UP001154282">
    <property type="component" value="Unassembled WGS sequence"/>
</dbReference>